<keyword evidence="2" id="KW-1133">Transmembrane helix</keyword>
<feature type="region of interest" description="Disordered" evidence="1">
    <location>
        <begin position="1"/>
        <end position="23"/>
    </location>
</feature>
<gene>
    <name evidence="3" type="ORF">MSAN_01382900</name>
</gene>
<keyword evidence="2" id="KW-0472">Membrane</keyword>
<feature type="compositionally biased region" description="Low complexity" evidence="1">
    <location>
        <begin position="1"/>
        <end position="21"/>
    </location>
</feature>
<proteinExistence type="predicted"/>
<evidence type="ECO:0000256" key="1">
    <source>
        <dbReference type="SAM" id="MobiDB-lite"/>
    </source>
</evidence>
<accession>A0A8H6Y8R2</accession>
<reference evidence="3" key="1">
    <citation type="submission" date="2020-05" db="EMBL/GenBank/DDBJ databases">
        <title>Mycena genomes resolve the evolution of fungal bioluminescence.</title>
        <authorList>
            <person name="Tsai I.J."/>
        </authorList>
    </citation>
    <scope>NUCLEOTIDE SEQUENCE</scope>
    <source>
        <strain evidence="3">160909Yilan</strain>
    </source>
</reference>
<sequence>MQKCPKSSSPTGPSPTITKGTAGSEANSRIALKLVPIAPESFQRYTRHRTINKCDTDYVVPPLCRSFPRVSLPHWNAERHPEGGLYFVYTEHRIFTDAYLYDAAPFAQITSAIAQLLARAEVQQLLNTDSSHIDIVLDLMTESSDNDECGYYFVDHSPRIIFWLDAFSMSALHHWNQVPGIASPTHAKMCLEIEYCKIIRVHCEYFPTAMPISPQIVGELHDAIMYGIGDAMSSLKSTQQFPIERLFRMLTVTKEMVCEPVPETARFRMNPGSVAVFARFMQDFAMSRFYHFHGEKTARLNNDKSVYGSIPRRSHIFAWLLSPLLFNMPLRYLRTLQVVNTDRLIYYASWQRLITTLRTEWLDLVLYGTLILNTNVGFLSVPASGLSTAGKVASYASVSFGVTSIFLGILLLRTYQVESPDVPDVTQAAR</sequence>
<dbReference type="AlphaFoldDB" id="A0A8H6Y8R2"/>
<dbReference type="Proteomes" id="UP000623467">
    <property type="component" value="Unassembled WGS sequence"/>
</dbReference>
<evidence type="ECO:0000256" key="2">
    <source>
        <dbReference type="SAM" id="Phobius"/>
    </source>
</evidence>
<dbReference type="EMBL" id="JACAZH010000011">
    <property type="protein sequence ID" value="KAF7354692.1"/>
    <property type="molecule type" value="Genomic_DNA"/>
</dbReference>
<evidence type="ECO:0000313" key="3">
    <source>
        <dbReference type="EMBL" id="KAF7354692.1"/>
    </source>
</evidence>
<organism evidence="3 4">
    <name type="scientific">Mycena sanguinolenta</name>
    <dbReference type="NCBI Taxonomy" id="230812"/>
    <lineage>
        <taxon>Eukaryota</taxon>
        <taxon>Fungi</taxon>
        <taxon>Dikarya</taxon>
        <taxon>Basidiomycota</taxon>
        <taxon>Agaricomycotina</taxon>
        <taxon>Agaricomycetes</taxon>
        <taxon>Agaricomycetidae</taxon>
        <taxon>Agaricales</taxon>
        <taxon>Marasmiineae</taxon>
        <taxon>Mycenaceae</taxon>
        <taxon>Mycena</taxon>
    </lineage>
</organism>
<evidence type="ECO:0000313" key="4">
    <source>
        <dbReference type="Proteomes" id="UP000623467"/>
    </source>
</evidence>
<keyword evidence="4" id="KW-1185">Reference proteome</keyword>
<name>A0A8H6Y8R2_9AGAR</name>
<dbReference type="OrthoDB" id="2657661at2759"/>
<keyword evidence="2" id="KW-0812">Transmembrane</keyword>
<feature type="transmembrane region" description="Helical" evidence="2">
    <location>
        <begin position="392"/>
        <end position="412"/>
    </location>
</feature>
<protein>
    <submittedName>
        <fullName evidence="3">Uncharacterized protein</fullName>
    </submittedName>
</protein>
<comment type="caution">
    <text evidence="3">The sequence shown here is derived from an EMBL/GenBank/DDBJ whole genome shotgun (WGS) entry which is preliminary data.</text>
</comment>
<feature type="transmembrane region" description="Helical" evidence="2">
    <location>
        <begin position="361"/>
        <end position="380"/>
    </location>
</feature>